<protein>
    <recommendedName>
        <fullName evidence="3">Anticodon-binding domain-containing protein</fullName>
    </recommendedName>
</protein>
<keyword evidence="2" id="KW-0436">Ligase</keyword>
<dbReference type="PANTHER" id="PTHR11451">
    <property type="entry name" value="THREONINE-TRNA LIGASE"/>
    <property type="match status" value="1"/>
</dbReference>
<dbReference type="Pfam" id="PF03129">
    <property type="entry name" value="HGTP_anticodon"/>
    <property type="match status" value="1"/>
</dbReference>
<dbReference type="InterPro" id="IPR045864">
    <property type="entry name" value="aa-tRNA-synth_II/BPL/LPL"/>
</dbReference>
<dbReference type="InterPro" id="IPR002320">
    <property type="entry name" value="Thr-tRNA-ligase_IIa"/>
</dbReference>
<gene>
    <name evidence="4" type="ORF">ENR63_01260</name>
</gene>
<dbReference type="InterPro" id="IPR036621">
    <property type="entry name" value="Anticodon-bd_dom_sf"/>
</dbReference>
<dbReference type="InterPro" id="IPR047246">
    <property type="entry name" value="ThrRS_anticodon"/>
</dbReference>
<dbReference type="AlphaFoldDB" id="A0A7C4XHA9"/>
<evidence type="ECO:0000259" key="3">
    <source>
        <dbReference type="Pfam" id="PF03129"/>
    </source>
</evidence>
<feature type="domain" description="Anticodon-binding" evidence="3">
    <location>
        <begin position="38"/>
        <end position="127"/>
    </location>
</feature>
<dbReference type="GO" id="GO:0006435">
    <property type="term" value="P:threonyl-tRNA aminoacylation"/>
    <property type="evidence" value="ECO:0007669"/>
    <property type="project" value="InterPro"/>
</dbReference>
<comment type="caution">
    <text evidence="4">The sequence shown here is derived from an EMBL/GenBank/DDBJ whole genome shotgun (WGS) entry which is preliminary data.</text>
</comment>
<dbReference type="FunFam" id="3.40.50.800:FF:000001">
    <property type="entry name" value="Threonine--tRNA ligase"/>
    <property type="match status" value="1"/>
</dbReference>
<dbReference type="Gene3D" id="3.30.930.10">
    <property type="entry name" value="Bira Bifunctional Protein, Domain 2"/>
    <property type="match status" value="1"/>
</dbReference>
<accession>A0A7C4XHA9</accession>
<organism evidence="4">
    <name type="scientific">candidate division WWE3 bacterium</name>
    <dbReference type="NCBI Taxonomy" id="2053526"/>
    <lineage>
        <taxon>Bacteria</taxon>
        <taxon>Katanobacteria</taxon>
    </lineage>
</organism>
<evidence type="ECO:0000256" key="2">
    <source>
        <dbReference type="ARBA" id="ARBA00023146"/>
    </source>
</evidence>
<dbReference type="GO" id="GO:0005737">
    <property type="term" value="C:cytoplasm"/>
    <property type="evidence" value="ECO:0007669"/>
    <property type="project" value="InterPro"/>
</dbReference>
<keyword evidence="2" id="KW-0030">Aminoacyl-tRNA synthetase</keyword>
<dbReference type="PRINTS" id="PR01047">
    <property type="entry name" value="TRNASYNTHTHR"/>
</dbReference>
<dbReference type="GO" id="GO:0005524">
    <property type="term" value="F:ATP binding"/>
    <property type="evidence" value="ECO:0007669"/>
    <property type="project" value="InterPro"/>
</dbReference>
<dbReference type="Gene3D" id="3.40.50.800">
    <property type="entry name" value="Anticodon-binding domain"/>
    <property type="match status" value="1"/>
</dbReference>
<dbReference type="CDD" id="cd00860">
    <property type="entry name" value="ThrRS_anticodon"/>
    <property type="match status" value="1"/>
</dbReference>
<dbReference type="SUPFAM" id="SSF55681">
    <property type="entry name" value="Class II aaRS and biotin synthetases"/>
    <property type="match status" value="1"/>
</dbReference>
<proteinExistence type="predicted"/>
<dbReference type="SUPFAM" id="SSF52954">
    <property type="entry name" value="Class II aaRS ABD-related"/>
    <property type="match status" value="1"/>
</dbReference>
<keyword evidence="1" id="KW-0648">Protein biosynthesis</keyword>
<name>A0A7C4XHA9_UNCKA</name>
<dbReference type="EMBL" id="DSRT01000065">
    <property type="protein sequence ID" value="HGW29535.1"/>
    <property type="molecule type" value="Genomic_DNA"/>
</dbReference>
<evidence type="ECO:0000256" key="1">
    <source>
        <dbReference type="ARBA" id="ARBA00022917"/>
    </source>
</evidence>
<evidence type="ECO:0000313" key="4">
    <source>
        <dbReference type="EMBL" id="HGW29535.1"/>
    </source>
</evidence>
<dbReference type="PANTHER" id="PTHR11451:SF44">
    <property type="entry name" value="THREONINE--TRNA LIGASE, CHLOROPLASTIC_MITOCHONDRIAL 2"/>
    <property type="match status" value="1"/>
</dbReference>
<reference evidence="4" key="1">
    <citation type="journal article" date="2020" name="mSystems">
        <title>Genome- and Community-Level Interaction Insights into Carbon Utilization and Element Cycling Functions of Hydrothermarchaeota in Hydrothermal Sediment.</title>
        <authorList>
            <person name="Zhou Z."/>
            <person name="Liu Y."/>
            <person name="Xu W."/>
            <person name="Pan J."/>
            <person name="Luo Z.H."/>
            <person name="Li M."/>
        </authorList>
    </citation>
    <scope>NUCLEOTIDE SEQUENCE [LARGE SCALE GENOMIC DNA]</scope>
    <source>
        <strain evidence="4">SpSt-417</strain>
    </source>
</reference>
<sequence length="138" mass="16034">MKTPVVIHRAIYGSLERFIGIIVEHFAGAFPVWIAPIQVEIIPIADRHIEYAEKLQRKMKEFGLRVEVNNKNDSFSAKIRNAQLQKIPYMMILGDKEVESNKVSLRLRDGRDLGIQDIDSTLNQIKKVYNERSLELWK</sequence>
<dbReference type="GO" id="GO:0004829">
    <property type="term" value="F:threonine-tRNA ligase activity"/>
    <property type="evidence" value="ECO:0007669"/>
    <property type="project" value="InterPro"/>
</dbReference>
<dbReference type="InterPro" id="IPR004154">
    <property type="entry name" value="Anticodon-bd"/>
</dbReference>